<feature type="chain" id="PRO_5044803727" description="Secreted protein" evidence="1">
    <location>
        <begin position="29"/>
        <end position="88"/>
    </location>
</feature>
<dbReference type="AlphaFoldDB" id="A0ABD0LK74"/>
<protein>
    <recommendedName>
        <fullName evidence="4">Secreted protein</fullName>
    </recommendedName>
</protein>
<feature type="signal peptide" evidence="1">
    <location>
        <begin position="1"/>
        <end position="28"/>
    </location>
</feature>
<evidence type="ECO:0000256" key="1">
    <source>
        <dbReference type="SAM" id="SignalP"/>
    </source>
</evidence>
<name>A0ABD0LK74_9CAEN</name>
<keyword evidence="3" id="KW-1185">Reference proteome</keyword>
<sequence length="88" mass="9866">MEMASSWKPWAPGRLQVLSLVLISSSWLLDPAIRSAVCRCVRMARADHVQDNSRARVDRSECGFRRDGHYAVAQCKACFYAASLSFCV</sequence>
<accession>A0ABD0LK74</accession>
<keyword evidence="1" id="KW-0732">Signal</keyword>
<reference evidence="2 3" key="1">
    <citation type="journal article" date="2023" name="Sci. Data">
        <title>Genome assembly of the Korean intertidal mud-creeper Batillaria attramentaria.</title>
        <authorList>
            <person name="Patra A.K."/>
            <person name="Ho P.T."/>
            <person name="Jun S."/>
            <person name="Lee S.J."/>
            <person name="Kim Y."/>
            <person name="Won Y.J."/>
        </authorList>
    </citation>
    <scope>NUCLEOTIDE SEQUENCE [LARGE SCALE GENOMIC DNA]</scope>
    <source>
        <strain evidence="2">Wonlab-2016</strain>
    </source>
</reference>
<proteinExistence type="predicted"/>
<evidence type="ECO:0008006" key="4">
    <source>
        <dbReference type="Google" id="ProtNLM"/>
    </source>
</evidence>
<gene>
    <name evidence="2" type="ORF">BaRGS_00008906</name>
</gene>
<comment type="caution">
    <text evidence="2">The sequence shown here is derived from an EMBL/GenBank/DDBJ whole genome shotgun (WGS) entry which is preliminary data.</text>
</comment>
<evidence type="ECO:0000313" key="2">
    <source>
        <dbReference type="EMBL" id="KAK7499815.1"/>
    </source>
</evidence>
<dbReference type="EMBL" id="JACVVK020000041">
    <property type="protein sequence ID" value="KAK7499815.1"/>
    <property type="molecule type" value="Genomic_DNA"/>
</dbReference>
<organism evidence="2 3">
    <name type="scientific">Batillaria attramentaria</name>
    <dbReference type="NCBI Taxonomy" id="370345"/>
    <lineage>
        <taxon>Eukaryota</taxon>
        <taxon>Metazoa</taxon>
        <taxon>Spiralia</taxon>
        <taxon>Lophotrochozoa</taxon>
        <taxon>Mollusca</taxon>
        <taxon>Gastropoda</taxon>
        <taxon>Caenogastropoda</taxon>
        <taxon>Sorbeoconcha</taxon>
        <taxon>Cerithioidea</taxon>
        <taxon>Batillariidae</taxon>
        <taxon>Batillaria</taxon>
    </lineage>
</organism>
<evidence type="ECO:0000313" key="3">
    <source>
        <dbReference type="Proteomes" id="UP001519460"/>
    </source>
</evidence>
<dbReference type="Proteomes" id="UP001519460">
    <property type="component" value="Unassembled WGS sequence"/>
</dbReference>